<evidence type="ECO:0000313" key="5">
    <source>
        <dbReference type="EMBL" id="EGK62055.1"/>
    </source>
</evidence>
<dbReference type="PANTHER" id="PTHR30290:SF9">
    <property type="entry name" value="OLIGOPEPTIDE-BINDING PROTEIN APPA"/>
    <property type="match status" value="1"/>
</dbReference>
<dbReference type="GO" id="GO:0043190">
    <property type="term" value="C:ATP-binding cassette (ABC) transporter complex"/>
    <property type="evidence" value="ECO:0007669"/>
    <property type="project" value="InterPro"/>
</dbReference>
<dbReference type="Gene3D" id="3.90.76.10">
    <property type="entry name" value="Dipeptide-binding Protein, Domain 1"/>
    <property type="match status" value="1"/>
</dbReference>
<gene>
    <name evidence="5" type="ORF">HMPREF9081_0304</name>
</gene>
<dbReference type="GO" id="GO:1904680">
    <property type="term" value="F:peptide transmembrane transporter activity"/>
    <property type="evidence" value="ECO:0007669"/>
    <property type="project" value="TreeGrafter"/>
</dbReference>
<evidence type="ECO:0000256" key="2">
    <source>
        <dbReference type="ARBA" id="ARBA00022448"/>
    </source>
</evidence>
<dbReference type="GO" id="GO:0015833">
    <property type="term" value="P:peptide transport"/>
    <property type="evidence" value="ECO:0007669"/>
    <property type="project" value="TreeGrafter"/>
</dbReference>
<dbReference type="InterPro" id="IPR030678">
    <property type="entry name" value="Peptide/Ni-bd"/>
</dbReference>
<dbReference type="Pfam" id="PF00496">
    <property type="entry name" value="SBP_bac_5"/>
    <property type="match status" value="1"/>
</dbReference>
<evidence type="ECO:0000313" key="6">
    <source>
        <dbReference type="Proteomes" id="UP000004067"/>
    </source>
</evidence>
<keyword evidence="2" id="KW-0813">Transport</keyword>
<name>F5RJ69_9FIRM</name>
<dbReference type="SUPFAM" id="SSF53850">
    <property type="entry name" value="Periplasmic binding protein-like II"/>
    <property type="match status" value="1"/>
</dbReference>
<dbReference type="Gene3D" id="3.40.190.10">
    <property type="entry name" value="Periplasmic binding protein-like II"/>
    <property type="match status" value="1"/>
</dbReference>
<dbReference type="AlphaFoldDB" id="F5RJ69"/>
<dbReference type="GO" id="GO:0042597">
    <property type="term" value="C:periplasmic space"/>
    <property type="evidence" value="ECO:0007669"/>
    <property type="project" value="UniProtKB-ARBA"/>
</dbReference>
<dbReference type="EMBL" id="AFHQ01000007">
    <property type="protein sequence ID" value="EGK62055.1"/>
    <property type="molecule type" value="Genomic_DNA"/>
</dbReference>
<organism evidence="5 6">
    <name type="scientific">Centipeda periodontii DSM 2778</name>
    <dbReference type="NCBI Taxonomy" id="888060"/>
    <lineage>
        <taxon>Bacteria</taxon>
        <taxon>Bacillati</taxon>
        <taxon>Bacillota</taxon>
        <taxon>Negativicutes</taxon>
        <taxon>Selenomonadales</taxon>
        <taxon>Selenomonadaceae</taxon>
        <taxon>Centipeda</taxon>
    </lineage>
</organism>
<evidence type="ECO:0000256" key="1">
    <source>
        <dbReference type="ARBA" id="ARBA00005695"/>
    </source>
</evidence>
<dbReference type="PANTHER" id="PTHR30290">
    <property type="entry name" value="PERIPLASMIC BINDING COMPONENT OF ABC TRANSPORTER"/>
    <property type="match status" value="1"/>
</dbReference>
<dbReference type="Proteomes" id="UP000004067">
    <property type="component" value="Unassembled WGS sequence"/>
</dbReference>
<dbReference type="InterPro" id="IPR000914">
    <property type="entry name" value="SBP_5_dom"/>
</dbReference>
<dbReference type="PIRSF" id="PIRSF002741">
    <property type="entry name" value="MppA"/>
    <property type="match status" value="1"/>
</dbReference>
<dbReference type="HOGENOM" id="CLU_017028_8_6_9"/>
<dbReference type="STRING" id="888060.HMPREF9081_0304"/>
<accession>F5RJ69</accession>
<keyword evidence="6" id="KW-1185">Reference proteome</keyword>
<feature type="domain" description="Solute-binding protein family 5" evidence="4">
    <location>
        <begin position="73"/>
        <end position="425"/>
    </location>
</feature>
<comment type="caution">
    <text evidence="5">The sequence shown here is derived from an EMBL/GenBank/DDBJ whole genome shotgun (WGS) entry which is preliminary data.</text>
</comment>
<sequence length="514" mass="58112">MMWMKKSLLCIMAVFLVLISGCGEKRTAEVTGSQMVCGSHDYEWINPLRDAYGEIDPLLFDGLMRRDGTGATVPALAESWAYDAATHTYTFHLRAGVTWHDGEPLCPDDVKFTIEAILDPKNRSLQRPYFEDVREITAVDERTVRIRLAAHNEAFLDYMTQPILPAHLLAGKDLTKTGFFRHPIGTGPYRIESWEAGKKIVLVRNEHYYRGAPKIERVIFRVTANDDDEAAGLADGEIDMARLTPKNADAFAGKSGFRYYDMKTTDYRAILYNFKHPYWQRNRDLIPAISCAVDREAIVRDVLFGQGIPAYGPLQRNRYNNPNIEHYDYNPAKARALLEAAGCTMGAHGYYERGGEEVGFVLSVQNDRFGRFEIVTAVAEQLNAVGIHCTVEQPAQVDWDGQMAYLIGWGSPLDADAHTYKVFGTKQVVNEGHYANPRVDAYLTAARQTSDPAERMRLYGLFQEELAKDPPYTFLCYVDSIYVTNTRIHGITEDMLLGHRGSGIFWNVNEWTVD</sequence>
<reference evidence="5 6" key="1">
    <citation type="submission" date="2011-04" db="EMBL/GenBank/DDBJ databases">
        <authorList>
            <person name="Muzny D."/>
            <person name="Qin X."/>
            <person name="Deng J."/>
            <person name="Jiang H."/>
            <person name="Liu Y."/>
            <person name="Qu J."/>
            <person name="Song X.-Z."/>
            <person name="Zhang L."/>
            <person name="Thornton R."/>
            <person name="Coyle M."/>
            <person name="Francisco L."/>
            <person name="Jackson L."/>
            <person name="Javaid M."/>
            <person name="Korchina V."/>
            <person name="Kovar C."/>
            <person name="Mata R."/>
            <person name="Mathew T."/>
            <person name="Ngo R."/>
            <person name="Nguyen L."/>
            <person name="Nguyen N."/>
            <person name="Okwuonu G."/>
            <person name="Ongeri F."/>
            <person name="Pham C."/>
            <person name="Simmons D."/>
            <person name="Wilczek-Boney K."/>
            <person name="Hale W."/>
            <person name="Jakkamsetti A."/>
            <person name="Pham P."/>
            <person name="Ruth R."/>
            <person name="San Lucas F."/>
            <person name="Warren J."/>
            <person name="Zhang J."/>
            <person name="Zhao Z."/>
            <person name="Zhou C."/>
            <person name="Zhu D."/>
            <person name="Lee S."/>
            <person name="Bess C."/>
            <person name="Blankenburg K."/>
            <person name="Forbes L."/>
            <person name="Fu Q."/>
            <person name="Gubbala S."/>
            <person name="Hirani K."/>
            <person name="Jayaseelan J.C."/>
            <person name="Lara F."/>
            <person name="Munidasa M."/>
            <person name="Palculict T."/>
            <person name="Patil S."/>
            <person name="Pu L.-L."/>
            <person name="Saada N."/>
            <person name="Tang L."/>
            <person name="Weissenberger G."/>
            <person name="Zhu Y."/>
            <person name="Hemphill L."/>
            <person name="Shang Y."/>
            <person name="Youmans B."/>
            <person name="Ayvaz T."/>
            <person name="Ross M."/>
            <person name="Santibanez J."/>
            <person name="Aqrawi P."/>
            <person name="Gross S."/>
            <person name="Joshi V."/>
            <person name="Fowler G."/>
            <person name="Nazareth L."/>
            <person name="Reid J."/>
            <person name="Worley K."/>
            <person name="Petrosino J."/>
            <person name="Highlander S."/>
            <person name="Gibbs R."/>
        </authorList>
    </citation>
    <scope>NUCLEOTIDE SEQUENCE [LARGE SCALE GENOMIC DNA]</scope>
    <source>
        <strain evidence="5 6">DSM 2778</strain>
    </source>
</reference>
<evidence type="ECO:0000259" key="4">
    <source>
        <dbReference type="Pfam" id="PF00496"/>
    </source>
</evidence>
<dbReference type="Gene3D" id="3.10.105.10">
    <property type="entry name" value="Dipeptide-binding Protein, Domain 3"/>
    <property type="match status" value="1"/>
</dbReference>
<evidence type="ECO:0000256" key="3">
    <source>
        <dbReference type="ARBA" id="ARBA00022729"/>
    </source>
</evidence>
<proteinExistence type="inferred from homology"/>
<dbReference type="InterPro" id="IPR039424">
    <property type="entry name" value="SBP_5"/>
</dbReference>
<protein>
    <submittedName>
        <fullName evidence="5">Oligopeptide ABC superfamily ATP binding cassette transporter, binding protein</fullName>
    </submittedName>
</protein>
<comment type="similarity">
    <text evidence="1">Belongs to the bacterial solute-binding protein 5 family.</text>
</comment>
<dbReference type="PROSITE" id="PS51257">
    <property type="entry name" value="PROKAR_LIPOPROTEIN"/>
    <property type="match status" value="1"/>
</dbReference>
<dbReference type="eggNOG" id="COG0747">
    <property type="taxonomic scope" value="Bacteria"/>
</dbReference>
<keyword evidence="3" id="KW-0732">Signal</keyword>